<name>A0A4V1IYU1_ROZAC</name>
<feature type="region of interest" description="Disordered" evidence="1">
    <location>
        <begin position="37"/>
        <end position="148"/>
    </location>
</feature>
<evidence type="ECO:0000313" key="4">
    <source>
        <dbReference type="EMBL" id="RKP15739.1"/>
    </source>
</evidence>
<feature type="compositionally biased region" description="Basic and acidic residues" evidence="1">
    <location>
        <begin position="61"/>
        <end position="138"/>
    </location>
</feature>
<keyword evidence="2" id="KW-0472">Membrane</keyword>
<feature type="chain" id="PRO_5020911188" description="LPXTG cell wall anchor domain-containing protein" evidence="3">
    <location>
        <begin position="20"/>
        <end position="178"/>
    </location>
</feature>
<dbReference type="Proteomes" id="UP000281549">
    <property type="component" value="Unassembled WGS sequence"/>
</dbReference>
<evidence type="ECO:0008006" key="6">
    <source>
        <dbReference type="Google" id="ProtNLM"/>
    </source>
</evidence>
<dbReference type="AlphaFoldDB" id="A0A4V1IYU1"/>
<sequence>MNLKSLCTLLVIGAVSASALPTNDKTSTTDVKKVNTGIRAGDQAAPAVATQATQVVTADNEGDKLSTQDDKAKPDDKETDNGKDTKQKGDGEVAEGEKGDGKDAEGDKDGKGEEGNKDGKGEEGDKDGKGEESKERLSNETPEENSKTGIILASVAGIAALAGLSGYVIVKKRNASKF</sequence>
<dbReference type="EMBL" id="ML007844">
    <property type="protein sequence ID" value="RKP15739.1"/>
    <property type="molecule type" value="Genomic_DNA"/>
</dbReference>
<reference evidence="5" key="1">
    <citation type="journal article" date="2018" name="Nat. Microbiol.">
        <title>Leveraging single-cell genomics to expand the fungal tree of life.</title>
        <authorList>
            <person name="Ahrendt S.R."/>
            <person name="Quandt C.A."/>
            <person name="Ciobanu D."/>
            <person name="Clum A."/>
            <person name="Salamov A."/>
            <person name="Andreopoulos B."/>
            <person name="Cheng J.F."/>
            <person name="Woyke T."/>
            <person name="Pelin A."/>
            <person name="Henrissat B."/>
            <person name="Reynolds N.K."/>
            <person name="Benny G.L."/>
            <person name="Smith M.E."/>
            <person name="James T.Y."/>
            <person name="Grigoriev I.V."/>
        </authorList>
    </citation>
    <scope>NUCLEOTIDE SEQUENCE [LARGE SCALE GENOMIC DNA]</scope>
    <source>
        <strain evidence="5">CSF55</strain>
    </source>
</reference>
<evidence type="ECO:0000256" key="1">
    <source>
        <dbReference type="SAM" id="MobiDB-lite"/>
    </source>
</evidence>
<organism evidence="4 5">
    <name type="scientific">Rozella allomycis (strain CSF55)</name>
    <dbReference type="NCBI Taxonomy" id="988480"/>
    <lineage>
        <taxon>Eukaryota</taxon>
        <taxon>Fungi</taxon>
        <taxon>Fungi incertae sedis</taxon>
        <taxon>Cryptomycota</taxon>
        <taxon>Cryptomycota incertae sedis</taxon>
        <taxon>Rozella</taxon>
    </lineage>
</organism>
<feature type="transmembrane region" description="Helical" evidence="2">
    <location>
        <begin position="149"/>
        <end position="170"/>
    </location>
</feature>
<feature type="compositionally biased region" description="Low complexity" evidence="1">
    <location>
        <begin position="43"/>
        <end position="58"/>
    </location>
</feature>
<protein>
    <recommendedName>
        <fullName evidence="6">LPXTG cell wall anchor domain-containing protein</fullName>
    </recommendedName>
</protein>
<evidence type="ECO:0000256" key="2">
    <source>
        <dbReference type="SAM" id="Phobius"/>
    </source>
</evidence>
<evidence type="ECO:0000313" key="5">
    <source>
        <dbReference type="Proteomes" id="UP000281549"/>
    </source>
</evidence>
<keyword evidence="3" id="KW-0732">Signal</keyword>
<proteinExistence type="predicted"/>
<accession>A0A4V1IYU1</accession>
<evidence type="ECO:0000256" key="3">
    <source>
        <dbReference type="SAM" id="SignalP"/>
    </source>
</evidence>
<feature type="signal peptide" evidence="3">
    <location>
        <begin position="1"/>
        <end position="19"/>
    </location>
</feature>
<keyword evidence="2" id="KW-1133">Transmembrane helix</keyword>
<keyword evidence="2" id="KW-0812">Transmembrane</keyword>
<gene>
    <name evidence="4" type="ORF">ROZALSC1DRAFT_26108</name>
</gene>